<dbReference type="Proteomes" id="UP000663570">
    <property type="component" value="Chromosome"/>
</dbReference>
<evidence type="ECO:0000256" key="7">
    <source>
        <dbReference type="PROSITE-ProRule" id="PRU00433"/>
    </source>
</evidence>
<evidence type="ECO:0000256" key="8">
    <source>
        <dbReference type="SAM" id="MobiDB-lite"/>
    </source>
</evidence>
<evidence type="ECO:0000256" key="6">
    <source>
        <dbReference type="ARBA" id="ARBA00023004"/>
    </source>
</evidence>
<evidence type="ECO:0000256" key="4">
    <source>
        <dbReference type="ARBA" id="ARBA00022729"/>
    </source>
</evidence>
<keyword evidence="6 7" id="KW-0408">Iron</keyword>
<proteinExistence type="predicted"/>
<gene>
    <name evidence="10" type="ORF">JY500_14235</name>
</gene>
<keyword evidence="11" id="KW-1185">Reference proteome</keyword>
<organism evidence="10 11">
    <name type="scientific">Niveibacterium microcysteis</name>
    <dbReference type="NCBI Taxonomy" id="2811415"/>
    <lineage>
        <taxon>Bacteria</taxon>
        <taxon>Pseudomonadati</taxon>
        <taxon>Pseudomonadota</taxon>
        <taxon>Betaproteobacteria</taxon>
        <taxon>Rhodocyclales</taxon>
        <taxon>Rhodocyclaceae</taxon>
        <taxon>Niveibacterium</taxon>
    </lineage>
</organism>
<dbReference type="Pfam" id="PF03150">
    <property type="entry name" value="CCP_MauG"/>
    <property type="match status" value="1"/>
</dbReference>
<keyword evidence="2 7" id="KW-0349">Heme</keyword>
<accession>A0ABX7M840</accession>
<dbReference type="InterPro" id="IPR004852">
    <property type="entry name" value="Di-haem_cyt_c_peroxidsae"/>
</dbReference>
<evidence type="ECO:0000256" key="2">
    <source>
        <dbReference type="ARBA" id="ARBA00022617"/>
    </source>
</evidence>
<dbReference type="InterPro" id="IPR051395">
    <property type="entry name" value="Cytochrome_c_Peroxidase/MauG"/>
</dbReference>
<dbReference type="SUPFAM" id="SSF46626">
    <property type="entry name" value="Cytochrome c"/>
    <property type="match status" value="2"/>
</dbReference>
<name>A0ABX7M840_9RHOO</name>
<sequence>MCVSLLGCGGGGDSASATSAPGLPSETLSTVGELGRQIFLDPSLSASGKISCATCHDPSAGHAAPGSGSGNIGTPDGGTQLDVQGFRKAPSLRYLRFAPAFNFDAEGTPNGGFMRDGRFGSLAEQASKPFFEPHEMALADSAALAAKARVAPWAAAFRAQFGEAVFDDPARALDRIAYALAEYQKEDPDFARFDSKYDAFLAGKTKLSDSEMRGLALFNDPRKGNCAACHPASTPANAPGPLFTDFSYDNLGVPRNPKIRANADPNRFDLGLCGPFRADLTGRTDLCGAFKVPTLRNVALGGPYFHNGRFETLKEALRFYVRRDTNPEEWYPRLPDGSIDKFDDLPAAWKGNVNTTEAPYNRKPGDAPALNDAEIDDLIAFLNTLNDGWQPK</sequence>
<dbReference type="PANTHER" id="PTHR30600">
    <property type="entry name" value="CYTOCHROME C PEROXIDASE-RELATED"/>
    <property type="match status" value="1"/>
</dbReference>
<evidence type="ECO:0000259" key="9">
    <source>
        <dbReference type="PROSITE" id="PS51007"/>
    </source>
</evidence>
<keyword evidence="5" id="KW-0560">Oxidoreductase</keyword>
<dbReference type="InterPro" id="IPR036909">
    <property type="entry name" value="Cyt_c-like_dom_sf"/>
</dbReference>
<dbReference type="EMBL" id="CP071060">
    <property type="protein sequence ID" value="QSI75647.1"/>
    <property type="molecule type" value="Genomic_DNA"/>
</dbReference>
<dbReference type="Gene3D" id="1.10.760.10">
    <property type="entry name" value="Cytochrome c-like domain"/>
    <property type="match status" value="2"/>
</dbReference>
<evidence type="ECO:0000256" key="5">
    <source>
        <dbReference type="ARBA" id="ARBA00023002"/>
    </source>
</evidence>
<evidence type="ECO:0000256" key="1">
    <source>
        <dbReference type="ARBA" id="ARBA00004196"/>
    </source>
</evidence>
<protein>
    <submittedName>
        <fullName evidence="10">C-type cytochrome</fullName>
    </submittedName>
</protein>
<dbReference type="PANTHER" id="PTHR30600:SF10">
    <property type="entry name" value="BLL6722 PROTEIN"/>
    <property type="match status" value="1"/>
</dbReference>
<feature type="domain" description="Cytochrome c" evidence="9">
    <location>
        <begin position="209"/>
        <end position="386"/>
    </location>
</feature>
<feature type="region of interest" description="Disordered" evidence="8">
    <location>
        <begin position="1"/>
        <end position="23"/>
    </location>
</feature>
<evidence type="ECO:0000313" key="11">
    <source>
        <dbReference type="Proteomes" id="UP000663570"/>
    </source>
</evidence>
<keyword evidence="3 7" id="KW-0479">Metal-binding</keyword>
<comment type="subcellular location">
    <subcellularLocation>
        <location evidence="1">Cell envelope</location>
    </subcellularLocation>
</comment>
<keyword evidence="4" id="KW-0732">Signal</keyword>
<dbReference type="RefSeq" id="WP_206253433.1">
    <property type="nucleotide sequence ID" value="NZ_CP071060.1"/>
</dbReference>
<evidence type="ECO:0000256" key="3">
    <source>
        <dbReference type="ARBA" id="ARBA00022723"/>
    </source>
</evidence>
<dbReference type="InterPro" id="IPR009056">
    <property type="entry name" value="Cyt_c-like_dom"/>
</dbReference>
<dbReference type="PROSITE" id="PS51007">
    <property type="entry name" value="CYTC"/>
    <property type="match status" value="1"/>
</dbReference>
<reference evidence="10 11" key="1">
    <citation type="submission" date="2021-02" db="EMBL/GenBank/DDBJ databases">
        <title>Niveibacterium changnyeongensis HC41.</title>
        <authorList>
            <person name="Kang M."/>
        </authorList>
    </citation>
    <scope>NUCLEOTIDE SEQUENCE [LARGE SCALE GENOMIC DNA]</scope>
    <source>
        <strain evidence="10 11">HC41</strain>
    </source>
</reference>
<evidence type="ECO:0000313" key="10">
    <source>
        <dbReference type="EMBL" id="QSI75647.1"/>
    </source>
</evidence>